<dbReference type="OrthoDB" id="5279806at2759"/>
<dbReference type="CDD" id="cd09917">
    <property type="entry name" value="F-box_SF"/>
    <property type="match status" value="1"/>
</dbReference>
<dbReference type="AlphaFoldDB" id="A0A2V1D9Q7"/>
<sequence>MFSLKPPPSGGCLERPSFIDLPEDILILIFSQCRIDELFALRLTASRAHKIISEYVPTIAPCVARSTFPRCELLLTPPSIYTFEWLKNLVPQALAAVLVDRNRFSHEWSERYGIPAEDPYGDELRGRIANGWRVLGQLSNISKHVYNLGAKDVLKSTKDLAWKAVHPSRYKYELVKQREDMILEKRLQYISSLSRDFARDYKLMFMLLSTAFRTSVDNHGDDHKPWIFDWSCGIDGARLLRQGNSWLTWFVLHEGPQLFWNQWCTLPADAPSTKNHIRDRSIEAWFGLAKITPEDFIRRFLPDKWSDVNEKEHALQRENAAKVQRAIQAQGATGSVVNPISYFTQYAVCRRLREETGFPPFAETLFHVPFNIDFRCPEEVFQKFRLLKEEKAVALATRVSARE</sequence>
<dbReference type="Pfam" id="PF00646">
    <property type="entry name" value="F-box"/>
    <property type="match status" value="1"/>
</dbReference>
<reference evidence="2 3" key="1">
    <citation type="journal article" date="2018" name="Sci. Rep.">
        <title>Comparative genomics provides insights into the lifestyle and reveals functional heterogeneity of dark septate endophytic fungi.</title>
        <authorList>
            <person name="Knapp D.G."/>
            <person name="Nemeth J.B."/>
            <person name="Barry K."/>
            <person name="Hainaut M."/>
            <person name="Henrissat B."/>
            <person name="Johnson J."/>
            <person name="Kuo A."/>
            <person name="Lim J.H.P."/>
            <person name="Lipzen A."/>
            <person name="Nolan M."/>
            <person name="Ohm R.A."/>
            <person name="Tamas L."/>
            <person name="Grigoriev I.V."/>
            <person name="Spatafora J.W."/>
            <person name="Nagy L.G."/>
            <person name="Kovacs G.M."/>
        </authorList>
    </citation>
    <scope>NUCLEOTIDE SEQUENCE [LARGE SCALE GENOMIC DNA]</scope>
    <source>
        <strain evidence="2 3">DSE2036</strain>
    </source>
</reference>
<evidence type="ECO:0000259" key="1">
    <source>
        <dbReference type="Pfam" id="PF00646"/>
    </source>
</evidence>
<name>A0A2V1D9Q7_9PLEO</name>
<accession>A0A2V1D9Q7</accession>
<feature type="domain" description="F-box" evidence="1">
    <location>
        <begin position="19"/>
        <end position="53"/>
    </location>
</feature>
<evidence type="ECO:0000313" key="3">
    <source>
        <dbReference type="Proteomes" id="UP000244855"/>
    </source>
</evidence>
<dbReference type="Proteomes" id="UP000244855">
    <property type="component" value="Unassembled WGS sequence"/>
</dbReference>
<proteinExistence type="predicted"/>
<organism evidence="2 3">
    <name type="scientific">Periconia macrospinosa</name>
    <dbReference type="NCBI Taxonomy" id="97972"/>
    <lineage>
        <taxon>Eukaryota</taxon>
        <taxon>Fungi</taxon>
        <taxon>Dikarya</taxon>
        <taxon>Ascomycota</taxon>
        <taxon>Pezizomycotina</taxon>
        <taxon>Dothideomycetes</taxon>
        <taxon>Pleosporomycetidae</taxon>
        <taxon>Pleosporales</taxon>
        <taxon>Massarineae</taxon>
        <taxon>Periconiaceae</taxon>
        <taxon>Periconia</taxon>
    </lineage>
</organism>
<gene>
    <name evidence="2" type="ORF">DM02DRAFT_180913</name>
</gene>
<evidence type="ECO:0000313" key="2">
    <source>
        <dbReference type="EMBL" id="PVH94781.1"/>
    </source>
</evidence>
<dbReference type="EMBL" id="KZ805521">
    <property type="protein sequence ID" value="PVH94781.1"/>
    <property type="molecule type" value="Genomic_DNA"/>
</dbReference>
<keyword evidence="3" id="KW-1185">Reference proteome</keyword>
<dbReference type="InterPro" id="IPR001810">
    <property type="entry name" value="F-box_dom"/>
</dbReference>
<protein>
    <recommendedName>
        <fullName evidence="1">F-box domain-containing protein</fullName>
    </recommendedName>
</protein>